<reference evidence="1 2" key="1">
    <citation type="submission" date="2021-06" db="EMBL/GenBank/DDBJ databases">
        <authorList>
            <person name="Palmer J.M."/>
        </authorList>
    </citation>
    <scope>NUCLEOTIDE SEQUENCE [LARGE SCALE GENOMIC DNA]</scope>
    <source>
        <strain evidence="1 2">MEX-2019</strain>
        <tissue evidence="1">Muscle</tissue>
    </source>
</reference>
<name>A0AAV9RN31_9TELE</name>
<keyword evidence="2" id="KW-1185">Reference proteome</keyword>
<gene>
    <name evidence="1" type="ORF">CRENBAI_008220</name>
</gene>
<evidence type="ECO:0000313" key="2">
    <source>
        <dbReference type="Proteomes" id="UP001311232"/>
    </source>
</evidence>
<organism evidence="1 2">
    <name type="scientific">Crenichthys baileyi</name>
    <name type="common">White River springfish</name>
    <dbReference type="NCBI Taxonomy" id="28760"/>
    <lineage>
        <taxon>Eukaryota</taxon>
        <taxon>Metazoa</taxon>
        <taxon>Chordata</taxon>
        <taxon>Craniata</taxon>
        <taxon>Vertebrata</taxon>
        <taxon>Euteleostomi</taxon>
        <taxon>Actinopterygii</taxon>
        <taxon>Neopterygii</taxon>
        <taxon>Teleostei</taxon>
        <taxon>Neoteleostei</taxon>
        <taxon>Acanthomorphata</taxon>
        <taxon>Ovalentaria</taxon>
        <taxon>Atherinomorphae</taxon>
        <taxon>Cyprinodontiformes</taxon>
        <taxon>Goodeidae</taxon>
        <taxon>Crenichthys</taxon>
    </lineage>
</organism>
<dbReference type="AlphaFoldDB" id="A0AAV9RN31"/>
<evidence type="ECO:0000313" key="1">
    <source>
        <dbReference type="EMBL" id="KAK5610252.1"/>
    </source>
</evidence>
<comment type="caution">
    <text evidence="1">The sequence shown here is derived from an EMBL/GenBank/DDBJ whole genome shotgun (WGS) entry which is preliminary data.</text>
</comment>
<accession>A0AAV9RN31</accession>
<proteinExistence type="predicted"/>
<sequence length="123" mass="12843">MAREICSAAWPLNSVHNPVIITSHDMSGETGRCTAREGDVEESTGGPLHLFSQGDISPPTVWLAAAILPADTGKPLWSTFTKVIKPASAYTCQPLSGGTGTGSTTKAVAAAHFVFDHHISSVI</sequence>
<dbReference type="EMBL" id="JAHHUM010001611">
    <property type="protein sequence ID" value="KAK5610252.1"/>
    <property type="molecule type" value="Genomic_DNA"/>
</dbReference>
<dbReference type="Proteomes" id="UP001311232">
    <property type="component" value="Unassembled WGS sequence"/>
</dbReference>
<protein>
    <submittedName>
        <fullName evidence="1">Uncharacterized protein</fullName>
    </submittedName>
</protein>